<dbReference type="EMBL" id="CAJEWN010001155">
    <property type="protein sequence ID" value="CAD2194899.1"/>
    <property type="molecule type" value="Genomic_DNA"/>
</dbReference>
<name>A0A6V7X6L2_MELEN</name>
<dbReference type="CDD" id="cd03054">
    <property type="entry name" value="GST_N_Metaxin"/>
    <property type="match status" value="1"/>
</dbReference>
<evidence type="ECO:0000313" key="4">
    <source>
        <dbReference type="Proteomes" id="UP000580250"/>
    </source>
</evidence>
<sequence length="176" mass="20805">MKKLLFNSIILFFIPQLIPIFGLKFSRPENLLVENAKENVFYLFQFPRSSNTLCLSFESLKVEVFLKLNGINFYRISNKLFLDSPTGQIPFAQYNGEYIDGSKNIISRAKEIIFEKQNENLENEQNLNSKKLKFKKFSKKGKKLASKFKDIFRHKKPLEERIIKFSEALFGYFYFI</sequence>
<comment type="caution">
    <text evidence="3">The sequence shown here is derived from an EMBL/GenBank/DDBJ whole genome shotgun (WGS) entry which is preliminary data.</text>
</comment>
<proteinExistence type="predicted"/>
<dbReference type="InterPro" id="IPR050931">
    <property type="entry name" value="Mito_Protein_Transport_Metaxin"/>
</dbReference>
<feature type="signal peptide" evidence="1">
    <location>
        <begin position="1"/>
        <end position="22"/>
    </location>
</feature>
<gene>
    <name evidence="3" type="ORF">MENT_LOCUS47952</name>
</gene>
<feature type="domain" description="Thioredoxin-like fold" evidence="2">
    <location>
        <begin position="59"/>
        <end position="127"/>
    </location>
</feature>
<keyword evidence="1" id="KW-0732">Signal</keyword>
<reference evidence="3 4" key="1">
    <citation type="submission" date="2020-08" db="EMBL/GenBank/DDBJ databases">
        <authorList>
            <person name="Koutsovoulos G."/>
            <person name="Danchin GJ E."/>
        </authorList>
    </citation>
    <scope>NUCLEOTIDE SEQUENCE [LARGE SCALE GENOMIC DNA]</scope>
</reference>
<evidence type="ECO:0000313" key="3">
    <source>
        <dbReference type="EMBL" id="CAD2194899.1"/>
    </source>
</evidence>
<dbReference type="InterPro" id="IPR012336">
    <property type="entry name" value="Thioredoxin-like_fold"/>
</dbReference>
<accession>A0A6V7X6L2</accession>
<organism evidence="3 4">
    <name type="scientific">Meloidogyne enterolobii</name>
    <name type="common">Root-knot nematode worm</name>
    <name type="synonym">Meloidogyne mayaguensis</name>
    <dbReference type="NCBI Taxonomy" id="390850"/>
    <lineage>
        <taxon>Eukaryota</taxon>
        <taxon>Metazoa</taxon>
        <taxon>Ecdysozoa</taxon>
        <taxon>Nematoda</taxon>
        <taxon>Chromadorea</taxon>
        <taxon>Rhabditida</taxon>
        <taxon>Tylenchina</taxon>
        <taxon>Tylenchomorpha</taxon>
        <taxon>Tylenchoidea</taxon>
        <taxon>Meloidogynidae</taxon>
        <taxon>Meloidogyninae</taxon>
        <taxon>Meloidogyne</taxon>
    </lineage>
</organism>
<evidence type="ECO:0000256" key="1">
    <source>
        <dbReference type="SAM" id="SignalP"/>
    </source>
</evidence>
<dbReference type="PANTHER" id="PTHR12289">
    <property type="entry name" value="METAXIN RELATED"/>
    <property type="match status" value="1"/>
</dbReference>
<evidence type="ECO:0000259" key="2">
    <source>
        <dbReference type="Pfam" id="PF17172"/>
    </source>
</evidence>
<protein>
    <recommendedName>
        <fullName evidence="2">Thioredoxin-like fold domain-containing protein</fullName>
    </recommendedName>
</protein>
<dbReference type="Pfam" id="PF17172">
    <property type="entry name" value="GST_N_4"/>
    <property type="match status" value="1"/>
</dbReference>
<dbReference type="AlphaFoldDB" id="A0A6V7X6L2"/>
<dbReference type="GO" id="GO:0005737">
    <property type="term" value="C:cytoplasm"/>
    <property type="evidence" value="ECO:0007669"/>
    <property type="project" value="TreeGrafter"/>
</dbReference>
<dbReference type="OrthoDB" id="5809458at2759"/>
<dbReference type="PANTHER" id="PTHR12289:SF41">
    <property type="entry name" value="FAILED AXON CONNECTIONS-RELATED"/>
    <property type="match status" value="1"/>
</dbReference>
<dbReference type="Proteomes" id="UP000580250">
    <property type="component" value="Unassembled WGS sequence"/>
</dbReference>
<feature type="chain" id="PRO_5028278054" description="Thioredoxin-like fold domain-containing protein" evidence="1">
    <location>
        <begin position="23"/>
        <end position="176"/>
    </location>
</feature>